<evidence type="ECO:0000313" key="11">
    <source>
        <dbReference type="Proteomes" id="UP000827549"/>
    </source>
</evidence>
<feature type="region of interest" description="Disordered" evidence="5">
    <location>
        <begin position="748"/>
        <end position="938"/>
    </location>
</feature>
<comment type="caution">
    <text evidence="4">Lacks conserved residue(s) required for the propagation of feature annotation.</text>
</comment>
<keyword evidence="4" id="KW-0479">Metal-binding</keyword>
<dbReference type="Pfam" id="PF13688">
    <property type="entry name" value="Reprolysin_5"/>
    <property type="match status" value="1"/>
</dbReference>
<dbReference type="Gene3D" id="4.10.70.10">
    <property type="entry name" value="Disintegrin domain"/>
    <property type="match status" value="1"/>
</dbReference>
<name>A0AAF1BHK8_9TREE</name>
<feature type="active site" evidence="4">
    <location>
        <position position="450"/>
    </location>
</feature>
<feature type="chain" id="PRO_5041915273" description="Disintegrin and metalloproteinase domain-containing protein B" evidence="7">
    <location>
        <begin position="30"/>
        <end position="938"/>
    </location>
</feature>
<feature type="domain" description="Disintegrin" evidence="8">
    <location>
        <begin position="529"/>
        <end position="617"/>
    </location>
</feature>
<accession>A0AAF1BHK8</accession>
<gene>
    <name evidence="10" type="primary">ADM-B</name>
    <name evidence="10" type="ORF">LOC62_03G004760</name>
</gene>
<organism evidence="10 11">
    <name type="scientific">Vanrija pseudolonga</name>
    <dbReference type="NCBI Taxonomy" id="143232"/>
    <lineage>
        <taxon>Eukaryota</taxon>
        <taxon>Fungi</taxon>
        <taxon>Dikarya</taxon>
        <taxon>Basidiomycota</taxon>
        <taxon>Agaricomycotina</taxon>
        <taxon>Tremellomycetes</taxon>
        <taxon>Trichosporonales</taxon>
        <taxon>Trichosporonaceae</taxon>
        <taxon>Vanrija</taxon>
    </lineage>
</organism>
<dbReference type="InterPro" id="IPR036436">
    <property type="entry name" value="Disintegrin_dom_sf"/>
</dbReference>
<dbReference type="InterPro" id="IPR001590">
    <property type="entry name" value="Peptidase_M12B"/>
</dbReference>
<dbReference type="GO" id="GO:0004222">
    <property type="term" value="F:metalloendopeptidase activity"/>
    <property type="evidence" value="ECO:0007669"/>
    <property type="project" value="InterPro"/>
</dbReference>
<dbReference type="SMART" id="SM00050">
    <property type="entry name" value="DISIN"/>
    <property type="match status" value="1"/>
</dbReference>
<evidence type="ECO:0000256" key="5">
    <source>
        <dbReference type="SAM" id="MobiDB-lite"/>
    </source>
</evidence>
<keyword evidence="6" id="KW-1133">Transmembrane helix</keyword>
<dbReference type="PANTHER" id="PTHR11905:SF159">
    <property type="entry name" value="ADAM METALLOPROTEASE"/>
    <property type="match status" value="1"/>
</dbReference>
<evidence type="ECO:0000259" key="8">
    <source>
        <dbReference type="PROSITE" id="PS50214"/>
    </source>
</evidence>
<keyword evidence="6" id="KW-0472">Membrane</keyword>
<keyword evidence="4" id="KW-0862">Zinc</keyword>
<reference evidence="10" key="1">
    <citation type="submission" date="2023-10" db="EMBL/GenBank/DDBJ databases">
        <authorList>
            <person name="Noh H."/>
        </authorList>
    </citation>
    <scope>NUCLEOTIDE SEQUENCE</scope>
    <source>
        <strain evidence="10">DUCC4014</strain>
    </source>
</reference>
<keyword evidence="11" id="KW-1185">Reference proteome</keyword>
<evidence type="ECO:0000256" key="6">
    <source>
        <dbReference type="SAM" id="Phobius"/>
    </source>
</evidence>
<dbReference type="InterPro" id="IPR034028">
    <property type="entry name" value="ZnMc_ADAM_fungal"/>
</dbReference>
<dbReference type="InterPro" id="IPR024079">
    <property type="entry name" value="MetalloPept_cat_dom_sf"/>
</dbReference>
<keyword evidence="6" id="KW-0812">Transmembrane</keyword>
<dbReference type="Gene3D" id="3.40.390.10">
    <property type="entry name" value="Collagenase (Catalytic Domain)"/>
    <property type="match status" value="1"/>
</dbReference>
<dbReference type="SUPFAM" id="SSF55486">
    <property type="entry name" value="Metalloproteases ('zincins'), catalytic domain"/>
    <property type="match status" value="1"/>
</dbReference>
<comment type="function">
    <text evidence="2">Probable zinc protease.</text>
</comment>
<keyword evidence="1" id="KW-1015">Disulfide bond</keyword>
<dbReference type="GeneID" id="87807995"/>
<sequence>MSPPSSQRWAAWSLTLLVAAWLFVASASAHTPHQPPVRRVHIPAGSSLRVLPRRTGQGNLATRSFLAPPPHSLRHDDTLLLTAKLPGLINHDVHLLLHPTENLFHPEAKVVFQNSEGARAEPLVAEDWRVYQGDVIRPSFVKRLWDEEAAGVARDASDKNGVLGTASVMVHDVGDNEVLWEGVFTVNGVTYNVLTRQNYEFAKSERDVDVDLAEMGDMVVFSDADVYHDAAQLVGGKLPELCSHDKLDFNMDPAHPVRRRDGLLAQRDDIGGGGGLPDTNYINTINSTQGCPTSQKALYMGVALDCNYVSKYTTTDAARKRVISNWNMISNLYRQTFKVSIGITALVVEDPNCPATPPQDTPWNVGCSAGYSLDERLSIFSQWRGYRGDDGAGLWHLMTACTTDTEIGVAWLGTLCQTDSSQSNVQQNQYVSGTGVSTATTNEWSLTSHEIGHNFGAIHDCTSGCSLSSKCCPYSPSSCNANGQFIMNPNSQPGEVSFSGCTLGNICSYIGSKSFTCLVDPNSQHVISLQQCGNGIVEPGEDCDPGLNATSACCDVTTCKFLPNAKCDPANSACCTPQCGYASAGTVCRPAVSPQCDVAEVCSGTNSTCPKDVTKPDGNSCGNGLQCAAGVCTSLDLQCQKAGSNLNLTKACGNRGDKSCIVTCKDPTVANQCTILQTPLLDGSPCGYGGHCYNGTCASGSWNKVFESWYTQNLQISIPVTVAVALVVLVILYGIFRCFARCCASRPPKDRQMPMTQTRYNGGYPHPQRSSPTTENGEFKAGDPLLVPGGLPASHHARHTSSHYSDDSGAVRGEPHPAGGYSDPYATGPGGYGNIDDYPASRDSNSQQRRAPSDWVDETMYNGANYGPQEAAGGGGYQNHQYAPFDNQHNQAPPPPPQGQQDVWHDAHETNPNQNAPNNPYDQQYQSQPHSGGYGYAR</sequence>
<feature type="compositionally biased region" description="Polar residues" evidence="5">
    <location>
        <begin position="910"/>
        <end position="930"/>
    </location>
</feature>
<dbReference type="Proteomes" id="UP000827549">
    <property type="component" value="Chromosome 3"/>
</dbReference>
<proteinExistence type="predicted"/>
<feature type="signal peptide" evidence="7">
    <location>
        <begin position="1"/>
        <end position="29"/>
    </location>
</feature>
<evidence type="ECO:0000313" key="10">
    <source>
        <dbReference type="EMBL" id="WOO81236.1"/>
    </source>
</evidence>
<dbReference type="GO" id="GO:0046872">
    <property type="term" value="F:metal ion binding"/>
    <property type="evidence" value="ECO:0007669"/>
    <property type="project" value="UniProtKB-KW"/>
</dbReference>
<dbReference type="RefSeq" id="XP_062627268.1">
    <property type="nucleotide sequence ID" value="XM_062771284.1"/>
</dbReference>
<keyword evidence="10" id="KW-0645">Protease</keyword>
<dbReference type="PANTHER" id="PTHR11905">
    <property type="entry name" value="ADAM A DISINTEGRIN AND METALLOPROTEASE DOMAIN"/>
    <property type="match status" value="1"/>
</dbReference>
<feature type="binding site" evidence="4">
    <location>
        <position position="459"/>
    </location>
    <ligand>
        <name>Zn(2+)</name>
        <dbReference type="ChEBI" id="CHEBI:29105"/>
        <note>catalytic</note>
    </ligand>
</feature>
<feature type="binding site" evidence="4">
    <location>
        <position position="449"/>
    </location>
    <ligand>
        <name>Zn(2+)</name>
        <dbReference type="ChEBI" id="CHEBI:29105"/>
        <note>catalytic</note>
    </ligand>
</feature>
<feature type="binding site" evidence="4">
    <location>
        <position position="453"/>
    </location>
    <ligand>
        <name>Zn(2+)</name>
        <dbReference type="ChEBI" id="CHEBI:29105"/>
        <note>catalytic</note>
    </ligand>
</feature>
<dbReference type="CDD" id="cd04271">
    <property type="entry name" value="ZnMc_ADAM_fungal"/>
    <property type="match status" value="1"/>
</dbReference>
<keyword evidence="10" id="KW-0378">Hydrolase</keyword>
<dbReference type="EMBL" id="CP086716">
    <property type="protein sequence ID" value="WOO81236.1"/>
    <property type="molecule type" value="Genomic_DNA"/>
</dbReference>
<protein>
    <recommendedName>
        <fullName evidence="3">Disintegrin and metalloproteinase domain-containing protein B</fullName>
    </recommendedName>
</protein>
<evidence type="ECO:0000256" key="2">
    <source>
        <dbReference type="ARBA" id="ARBA00056552"/>
    </source>
</evidence>
<evidence type="ECO:0000256" key="1">
    <source>
        <dbReference type="ARBA" id="ARBA00023157"/>
    </source>
</evidence>
<dbReference type="PROSITE" id="PS50215">
    <property type="entry name" value="ADAM_MEPRO"/>
    <property type="match status" value="1"/>
</dbReference>
<evidence type="ECO:0000256" key="4">
    <source>
        <dbReference type="PROSITE-ProRule" id="PRU00276"/>
    </source>
</evidence>
<dbReference type="FunFam" id="4.10.70.10:FF:000003">
    <property type="entry name" value="Disintegrin and metalloproteinase domain-containing protein 17"/>
    <property type="match status" value="1"/>
</dbReference>
<dbReference type="SUPFAM" id="SSF57552">
    <property type="entry name" value="Blood coagulation inhibitor (disintegrin)"/>
    <property type="match status" value="1"/>
</dbReference>
<feature type="domain" description="Peptidase M12B" evidence="9">
    <location>
        <begin position="296"/>
        <end position="522"/>
    </location>
</feature>
<dbReference type="PROSITE" id="PS50214">
    <property type="entry name" value="DISINTEGRIN_2"/>
    <property type="match status" value="1"/>
</dbReference>
<evidence type="ECO:0000256" key="3">
    <source>
        <dbReference type="ARBA" id="ARBA00074021"/>
    </source>
</evidence>
<dbReference type="InterPro" id="IPR001762">
    <property type="entry name" value="Disintegrin_dom"/>
</dbReference>
<dbReference type="AlphaFoldDB" id="A0AAF1BHK8"/>
<evidence type="ECO:0000256" key="7">
    <source>
        <dbReference type="SAM" id="SignalP"/>
    </source>
</evidence>
<keyword evidence="7" id="KW-0732">Signal</keyword>
<feature type="transmembrane region" description="Helical" evidence="6">
    <location>
        <begin position="716"/>
        <end position="736"/>
    </location>
</feature>
<dbReference type="GO" id="GO:0006508">
    <property type="term" value="P:proteolysis"/>
    <property type="evidence" value="ECO:0007669"/>
    <property type="project" value="InterPro"/>
</dbReference>
<keyword evidence="10" id="KW-0482">Metalloprotease</keyword>
<evidence type="ECO:0000259" key="9">
    <source>
        <dbReference type="PROSITE" id="PS50215"/>
    </source>
</evidence>
<dbReference type="Pfam" id="PF00200">
    <property type="entry name" value="Disintegrin"/>
    <property type="match status" value="1"/>
</dbReference>